<feature type="transmembrane region" description="Helical" evidence="6">
    <location>
        <begin position="154"/>
        <end position="175"/>
    </location>
</feature>
<protein>
    <submittedName>
        <fullName evidence="9">Cytochrome c biogenesis protein ResB</fullName>
    </submittedName>
</protein>
<evidence type="ECO:0000256" key="1">
    <source>
        <dbReference type="ARBA" id="ARBA00004141"/>
    </source>
</evidence>
<evidence type="ECO:0000313" key="9">
    <source>
        <dbReference type="EMBL" id="TVZ02032.1"/>
    </source>
</evidence>
<dbReference type="GO" id="GO:0016020">
    <property type="term" value="C:membrane"/>
    <property type="evidence" value="ECO:0007669"/>
    <property type="project" value="UniProtKB-SubCell"/>
</dbReference>
<dbReference type="OrthoDB" id="3949537at2"/>
<name>A0A6P2BSJ5_9ACTN</name>
<dbReference type="PANTHER" id="PTHR31566:SF0">
    <property type="entry name" value="CYTOCHROME C BIOGENESIS PROTEIN CCS1, CHLOROPLASTIC"/>
    <property type="match status" value="1"/>
</dbReference>
<dbReference type="AlphaFoldDB" id="A0A6P2BSJ5"/>
<evidence type="ECO:0000256" key="4">
    <source>
        <dbReference type="ARBA" id="ARBA00022989"/>
    </source>
</evidence>
<evidence type="ECO:0000256" key="6">
    <source>
        <dbReference type="SAM" id="Phobius"/>
    </source>
</evidence>
<proteinExistence type="predicted"/>
<feature type="transmembrane region" description="Helical" evidence="6">
    <location>
        <begin position="418"/>
        <end position="437"/>
    </location>
</feature>
<keyword evidence="7" id="KW-0732">Signal</keyword>
<feature type="domain" description="ResB-like" evidence="8">
    <location>
        <begin position="1"/>
        <end position="475"/>
    </location>
</feature>
<dbReference type="InterPro" id="IPR023494">
    <property type="entry name" value="Cyt_c_bgen_Ccs1/CcsB/ResB"/>
</dbReference>
<gene>
    <name evidence="9" type="ORF">EAS64_28680</name>
</gene>
<evidence type="ECO:0000256" key="3">
    <source>
        <dbReference type="ARBA" id="ARBA00022748"/>
    </source>
</evidence>
<feature type="transmembrane region" description="Helical" evidence="6">
    <location>
        <begin position="55"/>
        <end position="76"/>
    </location>
</feature>
<keyword evidence="2 6" id="KW-0812">Transmembrane</keyword>
<evidence type="ECO:0000256" key="5">
    <source>
        <dbReference type="ARBA" id="ARBA00023136"/>
    </source>
</evidence>
<evidence type="ECO:0000256" key="2">
    <source>
        <dbReference type="ARBA" id="ARBA00022692"/>
    </source>
</evidence>
<feature type="chain" id="PRO_5038348294" evidence="7">
    <location>
        <begin position="23"/>
        <end position="495"/>
    </location>
</feature>
<keyword evidence="3" id="KW-0201">Cytochrome c-type biogenesis</keyword>
<keyword evidence="10" id="KW-1185">Reference proteome</keyword>
<dbReference type="InterPro" id="IPR007816">
    <property type="entry name" value="ResB-like_domain"/>
</dbReference>
<feature type="signal peptide" evidence="7">
    <location>
        <begin position="1"/>
        <end position="22"/>
    </location>
</feature>
<reference evidence="9 10" key="1">
    <citation type="submission" date="2018-11" db="EMBL/GenBank/DDBJ databases">
        <title>Trebonia kvetii gen.nov., sp.nov., a novel acidophilic actinobacterium, and proposal of the new actinobacterial family Treboniaceae fam. nov.</title>
        <authorList>
            <person name="Rapoport D."/>
            <person name="Sagova-Mareckova M."/>
            <person name="Sedlacek I."/>
            <person name="Provaznik J."/>
            <person name="Kralova S."/>
            <person name="Pavlinic D."/>
            <person name="Benes V."/>
            <person name="Kopecky J."/>
        </authorList>
    </citation>
    <scope>NUCLEOTIDE SEQUENCE [LARGE SCALE GENOMIC DNA]</scope>
    <source>
        <strain evidence="9 10">15Tr583</strain>
    </source>
</reference>
<organism evidence="9 10">
    <name type="scientific">Trebonia kvetii</name>
    <dbReference type="NCBI Taxonomy" id="2480626"/>
    <lineage>
        <taxon>Bacteria</taxon>
        <taxon>Bacillati</taxon>
        <taxon>Actinomycetota</taxon>
        <taxon>Actinomycetes</taxon>
        <taxon>Streptosporangiales</taxon>
        <taxon>Treboniaceae</taxon>
        <taxon>Trebonia</taxon>
    </lineage>
</organism>
<evidence type="ECO:0000259" key="8">
    <source>
        <dbReference type="Pfam" id="PF05140"/>
    </source>
</evidence>
<dbReference type="Pfam" id="PF05140">
    <property type="entry name" value="ResB"/>
    <property type="match status" value="1"/>
</dbReference>
<dbReference type="GO" id="GO:0017004">
    <property type="term" value="P:cytochrome complex assembly"/>
    <property type="evidence" value="ECO:0007669"/>
    <property type="project" value="UniProtKB-KW"/>
</dbReference>
<evidence type="ECO:0000313" key="10">
    <source>
        <dbReference type="Proteomes" id="UP000460272"/>
    </source>
</evidence>
<sequence>MRTALILLFLLALGSIPGSVLPQQGADPSAVQQYYAAHPGLAPWLNHLGLFNVFAAPWFAAIYLLLFTSLVGCVVPRTFKLAGAARTPPPRAPRNLARLPHSSTYTSALPSQDAVEGAASVLGGQRFRLRRSEAGGSEHWVSAEKGYLREAGNLLFHLSLLGVLVSIAAGGLFGYKADKLLVEGQPAFADTVSALDEFHPGRLVSGSDLAPFSLALNKFTATYLTSGESRGQPADFNANVTYTSSPGAKPASYNIRINDPLPVDGAKVYLIGHGYAPEFKVTGADGTVAYDEATPFIPANTGTFLSDGVIKAPDASLGFMGVFVPTAISVGGTLESIFPAADNPAVSLIGYSGNLGMNSGVPQSVYQLDTTGMTKLSGSPHLLQPGQTWQLPGGKGSITFVGVKQWVSIAITYDPGQVPALVCGILALAGLLLSFFVRRRRVFVRAVPAESGTGSVVTVGGLTRSDASGGFEEEFAELAAEIAAAESGKHPEEGA</sequence>
<keyword evidence="5 6" id="KW-0472">Membrane</keyword>
<keyword evidence="4 6" id="KW-1133">Transmembrane helix</keyword>
<dbReference type="PANTHER" id="PTHR31566">
    <property type="entry name" value="CYTOCHROME C BIOGENESIS PROTEIN CCS1, CHLOROPLASTIC"/>
    <property type="match status" value="1"/>
</dbReference>
<accession>A0A6P2BSJ5</accession>
<dbReference type="Proteomes" id="UP000460272">
    <property type="component" value="Unassembled WGS sequence"/>
</dbReference>
<dbReference type="EMBL" id="RPFW01000006">
    <property type="protein sequence ID" value="TVZ02032.1"/>
    <property type="molecule type" value="Genomic_DNA"/>
</dbReference>
<evidence type="ECO:0000256" key="7">
    <source>
        <dbReference type="SAM" id="SignalP"/>
    </source>
</evidence>
<comment type="subcellular location">
    <subcellularLocation>
        <location evidence="1">Membrane</location>
        <topology evidence="1">Multi-pass membrane protein</topology>
    </subcellularLocation>
</comment>
<comment type="caution">
    <text evidence="9">The sequence shown here is derived from an EMBL/GenBank/DDBJ whole genome shotgun (WGS) entry which is preliminary data.</text>
</comment>